<gene>
    <name evidence="9" type="ORF">D7024_03995</name>
</gene>
<feature type="transmembrane region" description="Helical" evidence="7">
    <location>
        <begin position="160"/>
        <end position="182"/>
    </location>
</feature>
<dbReference type="GO" id="GO:0000160">
    <property type="term" value="P:phosphorelay signal transduction system"/>
    <property type="evidence" value="ECO:0007669"/>
    <property type="project" value="UniProtKB-KW"/>
</dbReference>
<evidence type="ECO:0000256" key="7">
    <source>
        <dbReference type="SAM" id="Phobius"/>
    </source>
</evidence>
<dbReference type="InterPro" id="IPR050428">
    <property type="entry name" value="TCS_sensor_his_kinase"/>
</dbReference>
<feature type="domain" description="HAMP" evidence="8">
    <location>
        <begin position="185"/>
        <end position="237"/>
    </location>
</feature>
<evidence type="ECO:0000256" key="3">
    <source>
        <dbReference type="ARBA" id="ARBA00022553"/>
    </source>
</evidence>
<dbReference type="Pfam" id="PF00672">
    <property type="entry name" value="HAMP"/>
    <property type="match status" value="1"/>
</dbReference>
<keyword evidence="7" id="KW-0812">Transmembrane</keyword>
<comment type="catalytic activity">
    <reaction evidence="1">
        <text>ATP + protein L-histidine = ADP + protein N-phospho-L-histidine.</text>
        <dbReference type="EC" id="2.7.13.3"/>
    </reaction>
</comment>
<keyword evidence="4" id="KW-0808">Transferase</keyword>
<dbReference type="GO" id="GO:0005886">
    <property type="term" value="C:plasma membrane"/>
    <property type="evidence" value="ECO:0007669"/>
    <property type="project" value="TreeGrafter"/>
</dbReference>
<reference evidence="9 10" key="1">
    <citation type="submission" date="2018-10" db="EMBL/GenBank/DDBJ databases">
        <authorList>
            <person name="Grouzdev D.S."/>
            <person name="Krutkina M.S."/>
            <person name="Tourova T.P."/>
            <person name="Nazina T.N."/>
        </authorList>
    </citation>
    <scope>NUCLEOTIDE SEQUENCE [LARGE SCALE GENOMIC DNA]</scope>
    <source>
        <strain evidence="9 10">435</strain>
    </source>
</reference>
<dbReference type="InterPro" id="IPR003660">
    <property type="entry name" value="HAMP_dom"/>
</dbReference>
<evidence type="ECO:0000256" key="4">
    <source>
        <dbReference type="ARBA" id="ARBA00022679"/>
    </source>
</evidence>
<evidence type="ECO:0000256" key="1">
    <source>
        <dbReference type="ARBA" id="ARBA00000085"/>
    </source>
</evidence>
<name>A0A494WZ40_9FIRM</name>
<dbReference type="PANTHER" id="PTHR45436:SF5">
    <property type="entry name" value="SENSOR HISTIDINE KINASE TRCS"/>
    <property type="match status" value="1"/>
</dbReference>
<dbReference type="PROSITE" id="PS51257">
    <property type="entry name" value="PROKAR_LIPOPROTEIN"/>
    <property type="match status" value="1"/>
</dbReference>
<dbReference type="EC" id="2.7.13.3" evidence="2"/>
<keyword evidence="7" id="KW-1133">Transmembrane helix</keyword>
<keyword evidence="6" id="KW-0902">Two-component regulatory system</keyword>
<keyword evidence="5" id="KW-0418">Kinase</keyword>
<dbReference type="Proteomes" id="UP000271256">
    <property type="component" value="Unassembled WGS sequence"/>
</dbReference>
<dbReference type="PANTHER" id="PTHR45436">
    <property type="entry name" value="SENSOR HISTIDINE KINASE YKOH"/>
    <property type="match status" value="1"/>
</dbReference>
<dbReference type="CDD" id="cd06225">
    <property type="entry name" value="HAMP"/>
    <property type="match status" value="1"/>
</dbReference>
<evidence type="ECO:0000256" key="2">
    <source>
        <dbReference type="ARBA" id="ARBA00012438"/>
    </source>
</evidence>
<evidence type="ECO:0000313" key="9">
    <source>
        <dbReference type="EMBL" id="RKO66187.1"/>
    </source>
</evidence>
<dbReference type="PROSITE" id="PS50885">
    <property type="entry name" value="HAMP"/>
    <property type="match status" value="1"/>
</dbReference>
<protein>
    <recommendedName>
        <fullName evidence="2">histidine kinase</fullName>
        <ecNumber evidence="2">2.7.13.3</ecNumber>
    </recommendedName>
</protein>
<evidence type="ECO:0000259" key="8">
    <source>
        <dbReference type="PROSITE" id="PS50885"/>
    </source>
</evidence>
<sequence length="302" mass="33304">MKKTGRKISIATKISIYFGLLISFLIITVGCSTYIRIQQIMELQIKEKGEAVASAVTALAAEWLQAGDPQLLNKLFSDLKANEDIGEAAIVNSGGKIVAHTNTLLIGRTVSEGSSEGIFQKSVSPGPVLSAPVRTAEGSLLGYFYIQMDQERTKRYMRNLALTMVFVLLAALYAGIMLAHIISKRVLRLPINDLMEATRHIATGNFAYKVPVRKQDELGNLAQAFNTMTAYLTNLFRTVQLSTMEMAKSSQLILARTESYCSTAGKDQKEMTELTEITNAARRLARVVDRLNSLSLQFKITN</sequence>
<dbReference type="SUPFAM" id="SSF158472">
    <property type="entry name" value="HAMP domain-like"/>
    <property type="match status" value="1"/>
</dbReference>
<dbReference type="RefSeq" id="WP_121450631.1">
    <property type="nucleotide sequence ID" value="NZ_RBWE01000001.1"/>
</dbReference>
<dbReference type="SUPFAM" id="SSF103190">
    <property type="entry name" value="Sensory domain-like"/>
    <property type="match status" value="1"/>
</dbReference>
<keyword evidence="7" id="KW-0472">Membrane</keyword>
<accession>A0A494WZ40</accession>
<dbReference type="GO" id="GO:0004673">
    <property type="term" value="F:protein histidine kinase activity"/>
    <property type="evidence" value="ECO:0007669"/>
    <property type="project" value="UniProtKB-EC"/>
</dbReference>
<dbReference type="SMART" id="SM00304">
    <property type="entry name" value="HAMP"/>
    <property type="match status" value="1"/>
</dbReference>
<organism evidence="9 10">
    <name type="scientific">Desulfofundulus salinus</name>
    <dbReference type="NCBI Taxonomy" id="2419843"/>
    <lineage>
        <taxon>Bacteria</taxon>
        <taxon>Bacillati</taxon>
        <taxon>Bacillota</taxon>
        <taxon>Clostridia</taxon>
        <taxon>Eubacteriales</taxon>
        <taxon>Peptococcaceae</taxon>
        <taxon>Desulfofundulus</taxon>
    </lineage>
</organism>
<dbReference type="InterPro" id="IPR029151">
    <property type="entry name" value="Sensor-like_sf"/>
</dbReference>
<proteinExistence type="predicted"/>
<keyword evidence="3" id="KW-0597">Phosphoprotein</keyword>
<dbReference type="OrthoDB" id="1785403at2"/>
<dbReference type="EMBL" id="RBWE01000001">
    <property type="protein sequence ID" value="RKO66187.1"/>
    <property type="molecule type" value="Genomic_DNA"/>
</dbReference>
<evidence type="ECO:0000256" key="6">
    <source>
        <dbReference type="ARBA" id="ARBA00023012"/>
    </source>
</evidence>
<keyword evidence="10" id="KW-1185">Reference proteome</keyword>
<dbReference type="AlphaFoldDB" id="A0A494WZ40"/>
<dbReference type="Gene3D" id="6.10.340.10">
    <property type="match status" value="1"/>
</dbReference>
<evidence type="ECO:0000256" key="5">
    <source>
        <dbReference type="ARBA" id="ARBA00022777"/>
    </source>
</evidence>
<evidence type="ECO:0000313" key="10">
    <source>
        <dbReference type="Proteomes" id="UP000271256"/>
    </source>
</evidence>
<comment type="caution">
    <text evidence="9">The sequence shown here is derived from an EMBL/GenBank/DDBJ whole genome shotgun (WGS) entry which is preliminary data.</text>
</comment>
<feature type="transmembrane region" description="Helical" evidence="7">
    <location>
        <begin position="14"/>
        <end position="35"/>
    </location>
</feature>